<dbReference type="InterPro" id="IPR001245">
    <property type="entry name" value="Ser-Thr/Tyr_kinase_cat_dom"/>
</dbReference>
<feature type="domain" description="Protein kinase" evidence="3">
    <location>
        <begin position="190"/>
        <end position="475"/>
    </location>
</feature>
<dbReference type="InterPro" id="IPR025874">
    <property type="entry name" value="DZR"/>
</dbReference>
<evidence type="ECO:0000256" key="2">
    <source>
        <dbReference type="ARBA" id="ARBA00022840"/>
    </source>
</evidence>
<dbReference type="GO" id="GO:0005524">
    <property type="term" value="F:ATP binding"/>
    <property type="evidence" value="ECO:0007669"/>
    <property type="project" value="UniProtKB-KW"/>
</dbReference>
<keyword evidence="5" id="KW-1185">Reference proteome</keyword>
<evidence type="ECO:0000313" key="4">
    <source>
        <dbReference type="EMBL" id="KAG6963117.1"/>
    </source>
</evidence>
<dbReference type="SMART" id="SM00220">
    <property type="entry name" value="S_TKc"/>
    <property type="match status" value="1"/>
</dbReference>
<dbReference type="PROSITE" id="PS00108">
    <property type="entry name" value="PROTEIN_KINASE_ST"/>
    <property type="match status" value="1"/>
</dbReference>
<dbReference type="InterPro" id="IPR008271">
    <property type="entry name" value="Ser/Thr_kinase_AS"/>
</dbReference>
<dbReference type="InterPro" id="IPR000719">
    <property type="entry name" value="Prot_kinase_dom"/>
</dbReference>
<keyword evidence="1" id="KW-0547">Nucleotide-binding</keyword>
<proteinExistence type="predicted"/>
<name>A0A8J5MFQ7_9STRA</name>
<evidence type="ECO:0000256" key="1">
    <source>
        <dbReference type="ARBA" id="ARBA00022741"/>
    </source>
</evidence>
<keyword evidence="2" id="KW-0067">ATP-binding</keyword>
<dbReference type="Pfam" id="PF12773">
    <property type="entry name" value="DZR"/>
    <property type="match status" value="1"/>
</dbReference>
<dbReference type="PROSITE" id="PS50011">
    <property type="entry name" value="PROTEIN_KINASE_DOM"/>
    <property type="match status" value="2"/>
</dbReference>
<feature type="domain" description="Protein kinase" evidence="3">
    <location>
        <begin position="616"/>
        <end position="877"/>
    </location>
</feature>
<dbReference type="Pfam" id="PF07714">
    <property type="entry name" value="PK_Tyr_Ser-Thr"/>
    <property type="match status" value="2"/>
</dbReference>
<gene>
    <name evidence="4" type="ORF">JG688_00008289</name>
</gene>
<evidence type="ECO:0000313" key="5">
    <source>
        <dbReference type="Proteomes" id="UP000709295"/>
    </source>
</evidence>
<dbReference type="AlphaFoldDB" id="A0A8J5MFQ7"/>
<reference evidence="4" key="1">
    <citation type="submission" date="2021-01" db="EMBL/GenBank/DDBJ databases">
        <title>Phytophthora aleatoria, a newly-described species from Pinus radiata is distinct from Phytophthora cactorum isolates based on comparative genomics.</title>
        <authorList>
            <person name="Mcdougal R."/>
            <person name="Panda P."/>
            <person name="Williams N."/>
            <person name="Studholme D.J."/>
        </authorList>
    </citation>
    <scope>NUCLEOTIDE SEQUENCE</scope>
    <source>
        <strain evidence="4">NZFS 4037</strain>
    </source>
</reference>
<dbReference type="PANTHER" id="PTHR24418">
    <property type="entry name" value="TYROSINE-PROTEIN KINASE"/>
    <property type="match status" value="1"/>
</dbReference>
<protein>
    <recommendedName>
        <fullName evidence="3">Protein kinase domain-containing protein</fullName>
    </recommendedName>
</protein>
<evidence type="ECO:0000259" key="3">
    <source>
        <dbReference type="PROSITE" id="PS50011"/>
    </source>
</evidence>
<comment type="caution">
    <text evidence="4">The sequence shown here is derived from an EMBL/GenBank/DDBJ whole genome shotgun (WGS) entry which is preliminary data.</text>
</comment>
<organism evidence="4 5">
    <name type="scientific">Phytophthora aleatoria</name>
    <dbReference type="NCBI Taxonomy" id="2496075"/>
    <lineage>
        <taxon>Eukaryota</taxon>
        <taxon>Sar</taxon>
        <taxon>Stramenopiles</taxon>
        <taxon>Oomycota</taxon>
        <taxon>Peronosporomycetes</taxon>
        <taxon>Peronosporales</taxon>
        <taxon>Peronosporaceae</taxon>
        <taxon>Phytophthora</taxon>
    </lineage>
</organism>
<dbReference type="Proteomes" id="UP000709295">
    <property type="component" value="Unassembled WGS sequence"/>
</dbReference>
<dbReference type="InterPro" id="IPR050198">
    <property type="entry name" value="Non-receptor_tyrosine_kinases"/>
</dbReference>
<accession>A0A8J5MFQ7</accession>
<dbReference type="GO" id="GO:0004672">
    <property type="term" value="F:protein kinase activity"/>
    <property type="evidence" value="ECO:0007669"/>
    <property type="project" value="InterPro"/>
</dbReference>
<sequence>MEALKHIEENIPQRMPEASTLCRGLLSRLKLIHDSVAALHPDDKSKVEYKRILVWFLWLLIKRPILVRLARSDANRIVLRGHHHRLDGVIVDLGVTDTSDWEAEWETGCAQQREELKKLASRSPFMLVNEVGGDKKLRETLMKLGNAANLTQDDELHRLRLTTLEKVLRIQGKVGMKIFNWFIAIEDIEYEDEAMVALGTFAETRRATWSNNGEHQDVVVKTLFFNTDGEDEDTFLKQLKFWNDLPKHENVLELLGGSHANSPPFFVCEDAHNGNLLEFLALKEHRRFFWSLFLDVAKGLEHLHSHNIVHGVSRGATLSLNLSEQGFRALSAAIRWKPMELFDESASNEPRFETDIYALGMCMLEAITQEIPYGMIEDEKATELILAARPSLDKVIDIIASNEKNQTPLQRGDSNNTKCPECELVAIYTDHCHDMRENQHMCIHVCDRLYEIPQQFPDTRENCRRHLSDIVTTFVNFLLKRSELSFIKRLANNRKVEETILSFHEDIDKLLLSMAGNLTDWRQQWMGDRLAKLEEFEALTNNQQVLAAVKGSTSFMEGLFMLKFELDYKADKYRTDDIAEHHLQLMRRTLTKLLRMSSVKMPAIPDWFIPRDDVDFDAEMSFDCGSYGSVHRGMWSKGATGGKGAQVVIKCLLVDDDGAKESFYKEVDVWRQLDHPHVLKFYGACHVSSPAFFVCDDATHGSFGEFFEEDKNQMWRLFYEAALGLGYLHAKKVVHGDLKCNNLLVGGDYKAKLCDFGFSYVRSQSVGLSAKTQTEAIRWKAPECLMPPYEDPTPQFNPRFASDVYSLGMCIIEAVLGEAPYGIMDDDEIMMRQFDQEPYPRPDGMKEDEWGLVEKLIQPDSTVRISLTDAIDTLKIFADREEEQRARMAETRKCSMCEASVSIEFAFCGSCGTSMTRTEEISQATTPAMQQKNACPRCEENVLSTDHFCRHCGYCLDADPAFA</sequence>
<dbReference type="EMBL" id="JAENGY010000431">
    <property type="protein sequence ID" value="KAG6963117.1"/>
    <property type="molecule type" value="Genomic_DNA"/>
</dbReference>